<evidence type="ECO:0000259" key="4">
    <source>
        <dbReference type="Pfam" id="PF00496"/>
    </source>
</evidence>
<name>A0A949TL77_9CLOT</name>
<dbReference type="PANTHER" id="PTHR30290">
    <property type="entry name" value="PERIPLASMIC BINDING COMPONENT OF ABC TRANSPORTER"/>
    <property type="match status" value="1"/>
</dbReference>
<comment type="similarity">
    <text evidence="1">Belongs to the bacterial solute-binding protein 5 family.</text>
</comment>
<dbReference type="EMBL" id="JAEEGC010000074">
    <property type="protein sequence ID" value="MBV7274365.1"/>
    <property type="molecule type" value="Genomic_DNA"/>
</dbReference>
<dbReference type="RefSeq" id="WP_218321431.1">
    <property type="nucleotide sequence ID" value="NZ_JAEEGC010000074.1"/>
</dbReference>
<keyword evidence="6" id="KW-1185">Reference proteome</keyword>
<reference evidence="5" key="1">
    <citation type="submission" date="2020-12" db="EMBL/GenBank/DDBJ databases">
        <title>Clostridium thailandense sp. nov., a novel acetogenic bacterium isolated from peat land soil in Thailand.</title>
        <authorList>
            <person name="Chaikitkaew S."/>
            <person name="Birkeland N.K."/>
        </authorList>
    </citation>
    <scope>NUCLEOTIDE SEQUENCE</scope>
    <source>
        <strain evidence="5">PL3</strain>
    </source>
</reference>
<evidence type="ECO:0000256" key="1">
    <source>
        <dbReference type="ARBA" id="ARBA00005695"/>
    </source>
</evidence>
<evidence type="ECO:0000313" key="6">
    <source>
        <dbReference type="Proteomes" id="UP000694308"/>
    </source>
</evidence>
<evidence type="ECO:0000256" key="2">
    <source>
        <dbReference type="ARBA" id="ARBA00022448"/>
    </source>
</evidence>
<dbReference type="Pfam" id="PF00496">
    <property type="entry name" value="SBP_bac_5"/>
    <property type="match status" value="1"/>
</dbReference>
<dbReference type="Proteomes" id="UP000694308">
    <property type="component" value="Unassembled WGS sequence"/>
</dbReference>
<dbReference type="PANTHER" id="PTHR30290:SF9">
    <property type="entry name" value="OLIGOPEPTIDE-BINDING PROTEIN APPA"/>
    <property type="match status" value="1"/>
</dbReference>
<dbReference type="InterPro" id="IPR030678">
    <property type="entry name" value="Peptide/Ni-bd"/>
</dbReference>
<keyword evidence="2" id="KW-0813">Transport</keyword>
<dbReference type="CDD" id="cd08504">
    <property type="entry name" value="PBP2_OppA"/>
    <property type="match status" value="1"/>
</dbReference>
<evidence type="ECO:0000313" key="5">
    <source>
        <dbReference type="EMBL" id="MBV7274365.1"/>
    </source>
</evidence>
<protein>
    <submittedName>
        <fullName evidence="5">Peptide ABC transporter substrate-binding protein</fullName>
    </submittedName>
</protein>
<accession>A0A949TL77</accession>
<organism evidence="5 6">
    <name type="scientific">Clostridium thailandense</name>
    <dbReference type="NCBI Taxonomy" id="2794346"/>
    <lineage>
        <taxon>Bacteria</taxon>
        <taxon>Bacillati</taxon>
        <taxon>Bacillota</taxon>
        <taxon>Clostridia</taxon>
        <taxon>Eubacteriales</taxon>
        <taxon>Clostridiaceae</taxon>
        <taxon>Clostridium</taxon>
    </lineage>
</organism>
<keyword evidence="3" id="KW-0732">Signal</keyword>
<dbReference type="GO" id="GO:1904680">
    <property type="term" value="F:peptide transmembrane transporter activity"/>
    <property type="evidence" value="ECO:0007669"/>
    <property type="project" value="TreeGrafter"/>
</dbReference>
<gene>
    <name evidence="5" type="ORF">I6U48_15820</name>
</gene>
<dbReference type="InterPro" id="IPR000914">
    <property type="entry name" value="SBP_5_dom"/>
</dbReference>
<proteinExistence type="inferred from homology"/>
<sequence>MKRLIISILILSSVLFNGCVEKAVQSNKSENTKDCIVYNIGELPKELIMLTEYDVRQQDLLVNLFEGLVKTDEKGNIIPGISDSWTISKDETCYVFNIREDAKWSDGNDIVADDFVDFFSKILSKDINNKFADQLYYVFGAAEYRQGKREFNNVAIRAVDKKKLEIRLNYPCNYFLNILAEPIYSLRKINENLVDWKTAYKNILFTGSFIIDNVDKSNNITLVKNNNYWNEDAIRSNKILLTCINSSEASLADFQSGSIDIFTNPPISEVKSLNDSGEISQLPSYNTESLVFNLNKDGVVKDVNFRKALACYIDRNYITKEILSNTARSALTYIPTGIGNGLNGLFTNKIYFNGDVEKDKALEYMKKSKFNNSSESLKMIYIDTVENKKICENISKNLRDNLGIKIECIGCSIDEFNDAISKSDYDLAKVDFKGSYDYPLPFLERYSSMYSDNNYGYKNVQFDTILEKSKLERDKNKKIELLKMAENTLYDDVPVIPIYFSDTVICKKKNIKDVYFTKEGNIKLDKVYIDLEP</sequence>
<comment type="caution">
    <text evidence="5">The sequence shown here is derived from an EMBL/GenBank/DDBJ whole genome shotgun (WGS) entry which is preliminary data.</text>
</comment>
<dbReference type="InterPro" id="IPR039424">
    <property type="entry name" value="SBP_5"/>
</dbReference>
<dbReference type="PIRSF" id="PIRSF002741">
    <property type="entry name" value="MppA"/>
    <property type="match status" value="1"/>
</dbReference>
<dbReference type="AlphaFoldDB" id="A0A949TL77"/>
<feature type="domain" description="Solute-binding protein family 5" evidence="4">
    <location>
        <begin position="77"/>
        <end position="450"/>
    </location>
</feature>
<evidence type="ECO:0000256" key="3">
    <source>
        <dbReference type="ARBA" id="ARBA00022729"/>
    </source>
</evidence>
<dbReference type="GO" id="GO:0015833">
    <property type="term" value="P:peptide transport"/>
    <property type="evidence" value="ECO:0007669"/>
    <property type="project" value="TreeGrafter"/>
</dbReference>